<sequence length="550" mass="60886">MSKDYIISQKATKENIKNIAKKLDINENNLEIYGNYKAKIKYENLKNNQKKSNLILVSAINPTPSGEGKTTVTIGLSDALNMIGKKSCVVLREPSLGPVLGKKGGACGGGYSQVVPMEDINLHFTGDMHAITTANNVISAYLDNHIFQGNKLNIKKIIFNRVLDINDRSLRHIEVATKNNGIQREDHFDITVASELMAILCLSENLLDLKEKISNILVAYDINDNPIYIKDLKIEGAITAILKDAINPNLVQTLENNPAIIHGGPFANIAHGCNSVIATKTALKCSEYVVTEAGFGADLGAEKFFNIKCRKADLRPEAVVLVATVRALKLHGGASYNELNEENINALKKGIQNLEKHIENMKKFNLPVLVSLNIFESDTNLELEIIDKWAIDNNVIYSKTEVFSKGGKGAIDLANKLINIIKNNKENFKLLYENNLSIFEKIKIICTEIYGANNVNYTEEALKEIKKIEKLGFSKLPICMAKTPLSLSDNKELKGRPRNFSVKITDVKLKAGAGFIVAYTNKILTMPGLSEEPNMQKIDIDKNGNIINIF</sequence>
<organism evidence="8 9">
    <name type="scientific">Gemelliphila asaccharolytica</name>
    <dbReference type="NCBI Taxonomy" id="502393"/>
    <lineage>
        <taxon>Bacteria</taxon>
        <taxon>Bacillati</taxon>
        <taxon>Bacillota</taxon>
        <taxon>Bacilli</taxon>
        <taxon>Bacillales</taxon>
        <taxon>Gemellaceae</taxon>
        <taxon>Gemelliphila</taxon>
    </lineage>
</organism>
<keyword evidence="3 6" id="KW-0436">Ligase</keyword>
<dbReference type="PROSITE" id="PS00722">
    <property type="entry name" value="FTHFS_2"/>
    <property type="match status" value="1"/>
</dbReference>
<comment type="catalytic activity">
    <reaction evidence="6">
        <text>(6S)-5,6,7,8-tetrahydrofolate + formate + ATP = (6R)-10-formyltetrahydrofolate + ADP + phosphate</text>
        <dbReference type="Rhea" id="RHEA:20221"/>
        <dbReference type="ChEBI" id="CHEBI:15740"/>
        <dbReference type="ChEBI" id="CHEBI:30616"/>
        <dbReference type="ChEBI" id="CHEBI:43474"/>
        <dbReference type="ChEBI" id="CHEBI:57453"/>
        <dbReference type="ChEBI" id="CHEBI:195366"/>
        <dbReference type="ChEBI" id="CHEBI:456216"/>
        <dbReference type="EC" id="6.3.4.3"/>
    </reaction>
</comment>
<dbReference type="Gene3D" id="3.30.1510.10">
    <property type="entry name" value="Domain 2, N(10)-formyltetrahydrofolate synthetase"/>
    <property type="match status" value="1"/>
</dbReference>
<keyword evidence="9" id="KW-1185">Reference proteome</keyword>
<dbReference type="RefSeq" id="WP_066129225.1">
    <property type="nucleotide sequence ID" value="NZ_KQ959861.1"/>
</dbReference>
<keyword evidence="2 6" id="KW-0554">One-carbon metabolism</keyword>
<comment type="pathway">
    <text evidence="1 6">One-carbon metabolism; tetrahydrofolate interconversion.</text>
</comment>
<feature type="binding site" evidence="6">
    <location>
        <begin position="63"/>
        <end position="70"/>
    </location>
    <ligand>
        <name>ATP</name>
        <dbReference type="ChEBI" id="CHEBI:30616"/>
    </ligand>
</feature>
<dbReference type="HAMAP" id="MF_01543">
    <property type="entry name" value="FTHFS"/>
    <property type="match status" value="1"/>
</dbReference>
<dbReference type="SUPFAM" id="SSF52540">
    <property type="entry name" value="P-loop containing nucleoside triphosphate hydrolases"/>
    <property type="match status" value="1"/>
</dbReference>
<evidence type="ECO:0000256" key="7">
    <source>
        <dbReference type="SAM" id="Coils"/>
    </source>
</evidence>
<accession>A0ABR5TMT6</accession>
<dbReference type="Gene3D" id="3.40.50.300">
    <property type="entry name" value="P-loop containing nucleotide triphosphate hydrolases"/>
    <property type="match status" value="1"/>
</dbReference>
<dbReference type="EC" id="6.3.4.3" evidence="6"/>
<keyword evidence="7" id="KW-0175">Coiled coil</keyword>
<dbReference type="EMBL" id="LSDB01000008">
    <property type="protein sequence ID" value="KXB58594.1"/>
    <property type="molecule type" value="Genomic_DNA"/>
</dbReference>
<dbReference type="Proteomes" id="UP000070467">
    <property type="component" value="Unassembled WGS sequence"/>
</dbReference>
<evidence type="ECO:0000256" key="1">
    <source>
        <dbReference type="ARBA" id="ARBA00004777"/>
    </source>
</evidence>
<dbReference type="NCBIfam" id="NF010030">
    <property type="entry name" value="PRK13505.1"/>
    <property type="match status" value="1"/>
</dbReference>
<proteinExistence type="inferred from homology"/>
<evidence type="ECO:0000256" key="6">
    <source>
        <dbReference type="HAMAP-Rule" id="MF_01543"/>
    </source>
</evidence>
<comment type="caution">
    <text evidence="8">The sequence shown here is derived from an EMBL/GenBank/DDBJ whole genome shotgun (WGS) entry which is preliminary data.</text>
</comment>
<keyword evidence="4 6" id="KW-0547">Nucleotide-binding</keyword>
<protein>
    <recommendedName>
        <fullName evidence="6">Formate--tetrahydrofolate ligase</fullName>
        <ecNumber evidence="6">6.3.4.3</ecNumber>
    </recommendedName>
    <alternativeName>
        <fullName evidence="6">Formyltetrahydrofolate synthetase</fullName>
        <shortName evidence="6">FHS</shortName>
        <shortName evidence="6">FTHFS</shortName>
    </alternativeName>
</protein>
<evidence type="ECO:0000313" key="8">
    <source>
        <dbReference type="EMBL" id="KXB58594.1"/>
    </source>
</evidence>
<dbReference type="Gene3D" id="3.10.410.10">
    <property type="entry name" value="Formyltetrahydrofolate synthetase, domain 3"/>
    <property type="match status" value="1"/>
</dbReference>
<dbReference type="GO" id="GO:0016874">
    <property type="term" value="F:ligase activity"/>
    <property type="evidence" value="ECO:0007669"/>
    <property type="project" value="UniProtKB-KW"/>
</dbReference>
<keyword evidence="5 6" id="KW-0067">ATP-binding</keyword>
<dbReference type="InterPro" id="IPR027417">
    <property type="entry name" value="P-loop_NTPase"/>
</dbReference>
<evidence type="ECO:0000256" key="2">
    <source>
        <dbReference type="ARBA" id="ARBA00022563"/>
    </source>
</evidence>
<feature type="coiled-coil region" evidence="7">
    <location>
        <begin position="337"/>
        <end position="364"/>
    </location>
</feature>
<dbReference type="Pfam" id="PF01268">
    <property type="entry name" value="FTHFS"/>
    <property type="match status" value="1"/>
</dbReference>
<evidence type="ECO:0000313" key="9">
    <source>
        <dbReference type="Proteomes" id="UP000070467"/>
    </source>
</evidence>
<gene>
    <name evidence="6" type="primary">fhs</name>
    <name evidence="8" type="ORF">HMPREF1871_00360</name>
</gene>
<reference evidence="8 9" key="1">
    <citation type="submission" date="2016-01" db="EMBL/GenBank/DDBJ databases">
        <authorList>
            <person name="Mitreva M."/>
            <person name="Pepin K.H."/>
            <person name="Mihindukulasuriya K.A."/>
            <person name="Fulton R."/>
            <person name="Fronick C."/>
            <person name="O'Laughlin M."/>
            <person name="Miner T."/>
            <person name="Herter B."/>
            <person name="Rosa B.A."/>
            <person name="Cordes M."/>
            <person name="Tomlinson C."/>
            <person name="Wollam A."/>
            <person name="Palsikar V.B."/>
            <person name="Mardis E.R."/>
            <person name="Wilson R.K."/>
        </authorList>
    </citation>
    <scope>NUCLEOTIDE SEQUENCE [LARGE SCALE GENOMIC DNA]</scope>
    <source>
        <strain evidence="8 9">KA00071</strain>
    </source>
</reference>
<dbReference type="CDD" id="cd00477">
    <property type="entry name" value="FTHFS"/>
    <property type="match status" value="1"/>
</dbReference>
<evidence type="ECO:0000256" key="5">
    <source>
        <dbReference type="ARBA" id="ARBA00022840"/>
    </source>
</evidence>
<name>A0ABR5TMT6_9BACL</name>
<comment type="similarity">
    <text evidence="6">Belongs to the formate--tetrahydrofolate ligase family.</text>
</comment>
<dbReference type="InterPro" id="IPR000559">
    <property type="entry name" value="Formate_THF_ligase"/>
</dbReference>
<evidence type="ECO:0000256" key="3">
    <source>
        <dbReference type="ARBA" id="ARBA00022598"/>
    </source>
</evidence>
<dbReference type="InterPro" id="IPR020628">
    <property type="entry name" value="Formate_THF_ligase_CS"/>
</dbReference>
<evidence type="ECO:0000256" key="4">
    <source>
        <dbReference type="ARBA" id="ARBA00022741"/>
    </source>
</evidence>